<evidence type="ECO:0000256" key="1">
    <source>
        <dbReference type="ARBA" id="ARBA00022723"/>
    </source>
</evidence>
<proteinExistence type="predicted"/>
<evidence type="ECO:0000313" key="6">
    <source>
        <dbReference type="EMBL" id="UUX58336.1"/>
    </source>
</evidence>
<dbReference type="GO" id="GO:0008270">
    <property type="term" value="F:zinc ion binding"/>
    <property type="evidence" value="ECO:0007669"/>
    <property type="project" value="UniProtKB-KW"/>
</dbReference>
<evidence type="ECO:0000313" key="5">
    <source>
        <dbReference type="EMBL" id="QDY66234.1"/>
    </source>
</evidence>
<keyword evidence="2" id="KW-0863">Zinc-finger</keyword>
<name>A0A5B8IKN2_9MICC</name>
<gene>
    <name evidence="5" type="ORF">FQA45_07855</name>
    <name evidence="6" type="ORF">NUH22_13670</name>
</gene>
<dbReference type="InterPro" id="IPR037274">
    <property type="entry name" value="Znf_CHY_sf"/>
</dbReference>
<keyword evidence="3" id="KW-0862">Zinc</keyword>
<dbReference type="PANTHER" id="PTHR28082">
    <property type="entry name" value="ZINC FINGER PROTEIN"/>
    <property type="match status" value="1"/>
</dbReference>
<sequence length="107" mass="11998">METGVKLRGVQMDGQTRCAHYHQLRDVIALKHFCCGTYYPCHLCHAELAGHRAQPWPAHLFDQPAVLCGVCRSELTVNEYRSASCCPHCQALFNPGCAAHAHLYFEV</sequence>
<dbReference type="InterPro" id="IPR052604">
    <property type="entry name" value="Mito_Tim_assembly_helper"/>
</dbReference>
<evidence type="ECO:0000259" key="4">
    <source>
        <dbReference type="PROSITE" id="PS51266"/>
    </source>
</evidence>
<reference evidence="5 7" key="1">
    <citation type="submission" date="2019-07" db="EMBL/GenBank/DDBJ databases">
        <title>Complete Genome Sequence of drought tolerant Plant Growth-Promoting Rhizobacterium Glutamicibacter halophytocola DR408.</title>
        <authorList>
            <person name="Nishu S.D."/>
            <person name="Lee T.K."/>
        </authorList>
    </citation>
    <scope>NUCLEOTIDE SEQUENCE [LARGE SCALE GENOMIC DNA]</scope>
    <source>
        <strain evidence="5 7">DR408</strain>
    </source>
</reference>
<dbReference type="Proteomes" id="UP001060018">
    <property type="component" value="Chromosome"/>
</dbReference>
<organism evidence="6 8">
    <name type="scientific">Glutamicibacter halophytocola</name>
    <dbReference type="NCBI Taxonomy" id="1933880"/>
    <lineage>
        <taxon>Bacteria</taxon>
        <taxon>Bacillati</taxon>
        <taxon>Actinomycetota</taxon>
        <taxon>Actinomycetes</taxon>
        <taxon>Micrococcales</taxon>
        <taxon>Micrococcaceae</taxon>
        <taxon>Glutamicibacter</taxon>
    </lineage>
</organism>
<dbReference type="PROSITE" id="PS51266">
    <property type="entry name" value="ZF_CHY"/>
    <property type="match status" value="1"/>
</dbReference>
<feature type="domain" description="CHY-type" evidence="4">
    <location>
        <begin position="11"/>
        <end position="91"/>
    </location>
</feature>
<dbReference type="InterPro" id="IPR016694">
    <property type="entry name" value="UCP017292"/>
</dbReference>
<dbReference type="PANTHER" id="PTHR28082:SF1">
    <property type="entry name" value="HELPER OF TIM PROTEIN 13"/>
    <property type="match status" value="1"/>
</dbReference>
<protein>
    <submittedName>
        <fullName evidence="6">CHY zinc finger protein</fullName>
    </submittedName>
</protein>
<dbReference type="SUPFAM" id="SSF161219">
    <property type="entry name" value="CHY zinc finger-like"/>
    <property type="match status" value="1"/>
</dbReference>
<accession>A0A5B8IKN2</accession>
<evidence type="ECO:0000256" key="3">
    <source>
        <dbReference type="ARBA" id="ARBA00022833"/>
    </source>
</evidence>
<dbReference type="OrthoDB" id="882119at2"/>
<dbReference type="RefSeq" id="WP_146276177.1">
    <property type="nucleotide sequence ID" value="NZ_CP042260.1"/>
</dbReference>
<dbReference type="GO" id="GO:0045041">
    <property type="term" value="P:protein import into mitochondrial intermembrane space"/>
    <property type="evidence" value="ECO:0007669"/>
    <property type="project" value="TreeGrafter"/>
</dbReference>
<reference evidence="6" key="2">
    <citation type="journal article" date="2022" name="Pest Manag. Sci.">
        <title>Glutamicibacter halophytocola-mediated host fitness of potato tuber moth on Solanaceae crops.</title>
        <authorList>
            <person name="Wang W."/>
            <person name="Xiao G."/>
            <person name="Du G."/>
            <person name="Chang L."/>
            <person name="Yang Y."/>
            <person name="Ye J."/>
            <person name="Chen B."/>
        </authorList>
    </citation>
    <scope>NUCLEOTIDE SEQUENCE</scope>
    <source>
        <strain evidence="6">S2</strain>
    </source>
</reference>
<dbReference type="EMBL" id="CP042260">
    <property type="protein sequence ID" value="QDY66234.1"/>
    <property type="molecule type" value="Genomic_DNA"/>
</dbReference>
<dbReference type="PIRSF" id="PIRSF017292">
    <property type="entry name" value="UCP017292_Znf_CHY"/>
    <property type="match status" value="1"/>
</dbReference>
<evidence type="ECO:0000313" key="8">
    <source>
        <dbReference type="Proteomes" id="UP001060018"/>
    </source>
</evidence>
<dbReference type="InterPro" id="IPR008913">
    <property type="entry name" value="Znf_CHY"/>
</dbReference>
<dbReference type="AlphaFoldDB" id="A0A5B8IKN2"/>
<evidence type="ECO:0000256" key="2">
    <source>
        <dbReference type="ARBA" id="ARBA00022771"/>
    </source>
</evidence>
<dbReference type="Proteomes" id="UP000320717">
    <property type="component" value="Chromosome"/>
</dbReference>
<keyword evidence="7" id="KW-1185">Reference proteome</keyword>
<evidence type="ECO:0000313" key="7">
    <source>
        <dbReference type="Proteomes" id="UP000320717"/>
    </source>
</evidence>
<dbReference type="Pfam" id="PF05495">
    <property type="entry name" value="zf-CHY"/>
    <property type="match status" value="1"/>
</dbReference>
<keyword evidence="1" id="KW-0479">Metal-binding</keyword>
<dbReference type="EMBL" id="CP102487">
    <property type="protein sequence ID" value="UUX58336.1"/>
    <property type="molecule type" value="Genomic_DNA"/>
</dbReference>